<evidence type="ECO:0000313" key="8">
    <source>
        <dbReference type="EMBL" id="CAE2263328.1"/>
    </source>
</evidence>
<dbReference type="SUPFAM" id="SSF56204">
    <property type="entry name" value="Hect, E3 ligase catalytic domain"/>
    <property type="match status" value="1"/>
</dbReference>
<proteinExistence type="predicted"/>
<keyword evidence="4 5" id="KW-0833">Ubl conjugation pathway</keyword>
<gene>
    <name evidence="8" type="ORF">OAUR00152_LOCUS27831</name>
</gene>
<organism evidence="8">
    <name type="scientific">Odontella aurita</name>
    <dbReference type="NCBI Taxonomy" id="265563"/>
    <lineage>
        <taxon>Eukaryota</taxon>
        <taxon>Sar</taxon>
        <taxon>Stramenopiles</taxon>
        <taxon>Ochrophyta</taxon>
        <taxon>Bacillariophyta</taxon>
        <taxon>Mediophyceae</taxon>
        <taxon>Biddulphiophycidae</taxon>
        <taxon>Eupodiscales</taxon>
        <taxon>Odontellaceae</taxon>
        <taxon>Odontella</taxon>
    </lineage>
</organism>
<dbReference type="EC" id="2.3.2.26" evidence="2"/>
<evidence type="ECO:0000256" key="1">
    <source>
        <dbReference type="ARBA" id="ARBA00000885"/>
    </source>
</evidence>
<evidence type="ECO:0000256" key="2">
    <source>
        <dbReference type="ARBA" id="ARBA00012485"/>
    </source>
</evidence>
<dbReference type="CDD" id="cd00078">
    <property type="entry name" value="HECTc"/>
    <property type="match status" value="1"/>
</dbReference>
<evidence type="ECO:0000256" key="4">
    <source>
        <dbReference type="ARBA" id="ARBA00022786"/>
    </source>
</evidence>
<dbReference type="GO" id="GO:0000209">
    <property type="term" value="P:protein polyubiquitination"/>
    <property type="evidence" value="ECO:0007669"/>
    <property type="project" value="InterPro"/>
</dbReference>
<dbReference type="InterPro" id="IPR035983">
    <property type="entry name" value="Hect_E3_ubiquitin_ligase"/>
</dbReference>
<evidence type="ECO:0000256" key="5">
    <source>
        <dbReference type="PROSITE-ProRule" id="PRU00104"/>
    </source>
</evidence>
<dbReference type="PANTHER" id="PTHR45700:SF2">
    <property type="entry name" value="UBIQUITIN-PROTEIN LIGASE E3C"/>
    <property type="match status" value="1"/>
</dbReference>
<dbReference type="PROSITE" id="PS50237">
    <property type="entry name" value="HECT"/>
    <property type="match status" value="1"/>
</dbReference>
<accession>A0A7S4JH00</accession>
<dbReference type="SMART" id="SM00119">
    <property type="entry name" value="HECTc"/>
    <property type="match status" value="1"/>
</dbReference>
<evidence type="ECO:0000256" key="6">
    <source>
        <dbReference type="SAM" id="MobiDB-lite"/>
    </source>
</evidence>
<feature type="compositionally biased region" description="Basic residues" evidence="6">
    <location>
        <begin position="20"/>
        <end position="31"/>
    </location>
</feature>
<dbReference type="Pfam" id="PF00632">
    <property type="entry name" value="HECT"/>
    <property type="match status" value="1"/>
</dbReference>
<dbReference type="EMBL" id="HBKQ01040418">
    <property type="protein sequence ID" value="CAE2263328.1"/>
    <property type="molecule type" value="Transcribed_RNA"/>
</dbReference>
<dbReference type="InterPro" id="IPR044611">
    <property type="entry name" value="E3A/B/C-like"/>
</dbReference>
<keyword evidence="3" id="KW-0808">Transferase</keyword>
<dbReference type="FunFam" id="3.30.2160.10:FF:000002">
    <property type="entry name" value="Putative Ubiquitin-protein ligase E3C"/>
    <property type="match status" value="1"/>
</dbReference>
<dbReference type="GO" id="GO:0061630">
    <property type="term" value="F:ubiquitin protein ligase activity"/>
    <property type="evidence" value="ECO:0007669"/>
    <property type="project" value="UniProtKB-EC"/>
</dbReference>
<dbReference type="PANTHER" id="PTHR45700">
    <property type="entry name" value="UBIQUITIN-PROTEIN LIGASE E3C"/>
    <property type="match status" value="1"/>
</dbReference>
<dbReference type="GO" id="GO:0006511">
    <property type="term" value="P:ubiquitin-dependent protein catabolic process"/>
    <property type="evidence" value="ECO:0007669"/>
    <property type="project" value="TreeGrafter"/>
</dbReference>
<dbReference type="FunFam" id="3.30.2410.10:FF:000009">
    <property type="entry name" value="Probable E3 ubiquitin-protein ligase HECTD2"/>
    <property type="match status" value="1"/>
</dbReference>
<name>A0A7S4JH00_9STRA</name>
<dbReference type="Gene3D" id="3.90.1750.10">
    <property type="entry name" value="Hect, E3 ligase catalytic domains"/>
    <property type="match status" value="1"/>
</dbReference>
<feature type="active site" description="Glycyl thioester intermediate" evidence="5">
    <location>
        <position position="1289"/>
    </location>
</feature>
<evidence type="ECO:0000259" key="7">
    <source>
        <dbReference type="PROSITE" id="PS50237"/>
    </source>
</evidence>
<comment type="catalytic activity">
    <reaction evidence="1">
        <text>S-ubiquitinyl-[E2 ubiquitin-conjugating enzyme]-L-cysteine + [acceptor protein]-L-lysine = [E2 ubiquitin-conjugating enzyme]-L-cysteine + N(6)-ubiquitinyl-[acceptor protein]-L-lysine.</text>
        <dbReference type="EC" id="2.3.2.26"/>
    </reaction>
</comment>
<evidence type="ECO:0000256" key="3">
    <source>
        <dbReference type="ARBA" id="ARBA00022679"/>
    </source>
</evidence>
<reference evidence="8" key="1">
    <citation type="submission" date="2021-01" db="EMBL/GenBank/DDBJ databases">
        <authorList>
            <person name="Corre E."/>
            <person name="Pelletier E."/>
            <person name="Niang G."/>
            <person name="Scheremetjew M."/>
            <person name="Finn R."/>
            <person name="Kale V."/>
            <person name="Holt S."/>
            <person name="Cochrane G."/>
            <person name="Meng A."/>
            <person name="Brown T."/>
            <person name="Cohen L."/>
        </authorList>
    </citation>
    <scope>NUCLEOTIDE SEQUENCE</scope>
    <source>
        <strain evidence="8">Isolate 1302-5</strain>
    </source>
</reference>
<feature type="compositionally biased region" description="Polar residues" evidence="6">
    <location>
        <begin position="35"/>
        <end position="54"/>
    </location>
</feature>
<feature type="domain" description="HECT" evidence="7">
    <location>
        <begin position="980"/>
        <end position="1321"/>
    </location>
</feature>
<dbReference type="InterPro" id="IPR000569">
    <property type="entry name" value="HECT_dom"/>
</dbReference>
<protein>
    <recommendedName>
        <fullName evidence="2">HECT-type E3 ubiquitin transferase</fullName>
        <ecNumber evidence="2">2.3.2.26</ecNumber>
    </recommendedName>
</protein>
<dbReference type="Gene3D" id="3.30.2410.10">
    <property type="entry name" value="Hect, E3 ligase catalytic domain"/>
    <property type="match status" value="1"/>
</dbReference>
<feature type="region of interest" description="Disordered" evidence="6">
    <location>
        <begin position="1"/>
        <end position="72"/>
    </location>
</feature>
<dbReference type="Gene3D" id="3.30.2160.10">
    <property type="entry name" value="Hect, E3 ligase catalytic domain"/>
    <property type="match status" value="1"/>
</dbReference>
<sequence>MFADELGGSAARRRQEQAKARRRQIKQKKQERKTSSGVARTTFPTDVRNSSQSAALPATKPSLVPNEGAPSASQPSAVALALQERKKRNQQKLLIAAVVTIQSHYRAYRERDQIITSEGVLFDKRMSDLSTLRDIIHQAGKGEYVPPPATSSALAVQLLFLSHRTPHSRREGQVHSVRVTSIGSNAKETVLGINDMLVLSKENGHRISSLIRFVLLPGICSDDVNMDPFVPWIQTTGGRLRLERLLRLFLAYWTNPQATMCDETDSAIECFFRVILGLPNGTQEERKSTMKAREVVSHYCRKCLIKDTDGSSDTNGLDMIQMTRTLLLYGTGSPIPADAEKTREKCISSKDKTRGDKALALILDTVMRSNSEKLQSRFFSHFLTIPLLTWKISPSLLSGMAFGTSGCPPLILLLRNFVRLNGPSLSTGQLVALLPSKDVPLTTCPAPGVLCLLANLVQLGQLCPRLNGSDASKIDFNDASLYFDLLSVVIDLVPLGAFSSRQSAVEWLSLGGAHHTPIVLSSVVIDQCKTLVLDSYVRQLFKCAINDTAFNTDKILESKDEKDLKHEKDLIDVGTTSAANLAAKEAMIDRSKSFWQASKWAKKISQSMTSLLSGDSSRLSSQHATIRAKEGGKLLNTSSVARNLARGKEGKSAIVSMLGSQASARKDSTTDSVKGFSAVLLFSLCRTYGIILARWGGNGNGDIVQGAGKCDSEKSRGIATTQPDQHGLSLLNVLCFTTNIVPTTWAVIQSNKQVISEVSSCIDPEKRSAPLRTLQIRPSFHNLHDGTTGAPLLFLFVTCLTHILIVTDDVEIHEMQKPLPKHQLRRCILLLKKLLYRACCTDADVADTECNTMESNYFGLALISAASKAMKDLYDRSSRRPLCIPKLWLVEDLLEKDIRRCKSHHDFVSLLSAPVLRVCPFLVSFKRRLKLFERIVTTDRINIQGSNEQHNLKPGVVVRIMRNRVLEDGLMTLNNLGRNMRQRIVVQYLNQAGATETGVDVGGLFKEFWTDLSGLAFDQNYALFRATEGSGNCLYPNPSSAAAHGVDHIVLFEFLGRILGKALYEGITIQPQFAHLFLSFLRGDYNFLHMLPDLSTIDPQLYNNLMFLKTYEGDAADLCLTFAVANDDFGGNKEVSLIPNGANVEVTNANKHRYIGLVAKHHVCDRVKEQSEAFTRGLWEVIDRSWLQLFNEPELQVLISGSSDGKIDVSDMKANTRYAGGFSGLDKHVSRFWRIMSSFNSQQQADLLRFVTSCERPPPLGFASMNPPFTIQRVGIMRDGDKLPTASTCFNTLKLPTYSSEKVLKERLIYALQAGAGFELT</sequence>